<proteinExistence type="inferred from homology"/>
<evidence type="ECO:0000313" key="13">
    <source>
        <dbReference type="Proteomes" id="UP001208570"/>
    </source>
</evidence>
<feature type="transmembrane region" description="Helical" evidence="10">
    <location>
        <begin position="253"/>
        <end position="273"/>
    </location>
</feature>
<dbReference type="FunFam" id="2.60.60.20:FF:000022">
    <property type="entry name" value="Uncharacterized protein"/>
    <property type="match status" value="1"/>
</dbReference>
<comment type="caution">
    <text evidence="12">The sequence shown here is derived from an EMBL/GenBank/DDBJ whole genome shotgun (WGS) entry which is preliminary data.</text>
</comment>
<dbReference type="Pfam" id="PF20519">
    <property type="entry name" value="Polycystin_dom"/>
    <property type="match status" value="1"/>
</dbReference>
<dbReference type="GO" id="GO:0050982">
    <property type="term" value="P:detection of mechanical stimulus"/>
    <property type="evidence" value="ECO:0007669"/>
    <property type="project" value="TreeGrafter"/>
</dbReference>
<evidence type="ECO:0000313" key="12">
    <source>
        <dbReference type="EMBL" id="KAK2160809.1"/>
    </source>
</evidence>
<gene>
    <name evidence="12" type="ORF">LSH36_127g19014</name>
</gene>
<keyword evidence="7" id="KW-0325">Glycoprotein</keyword>
<organism evidence="12 13">
    <name type="scientific">Paralvinella palmiformis</name>
    <dbReference type="NCBI Taxonomy" id="53620"/>
    <lineage>
        <taxon>Eukaryota</taxon>
        <taxon>Metazoa</taxon>
        <taxon>Spiralia</taxon>
        <taxon>Lophotrochozoa</taxon>
        <taxon>Annelida</taxon>
        <taxon>Polychaeta</taxon>
        <taxon>Sedentaria</taxon>
        <taxon>Canalipalpata</taxon>
        <taxon>Terebellida</taxon>
        <taxon>Terebelliformia</taxon>
        <taxon>Alvinellidae</taxon>
        <taxon>Paralvinella</taxon>
    </lineage>
</organism>
<dbReference type="Pfam" id="PF01477">
    <property type="entry name" value="PLAT"/>
    <property type="match status" value="1"/>
</dbReference>
<evidence type="ECO:0000256" key="10">
    <source>
        <dbReference type="SAM" id="Phobius"/>
    </source>
</evidence>
<name>A0AAD9NB74_9ANNE</name>
<feature type="disulfide bond" evidence="8">
    <location>
        <begin position="585"/>
        <end position="597"/>
    </location>
</feature>
<dbReference type="InterPro" id="IPR001024">
    <property type="entry name" value="PLAT/LH2_dom"/>
</dbReference>
<reference evidence="12" key="1">
    <citation type="journal article" date="2023" name="Mol. Biol. Evol.">
        <title>Third-Generation Sequencing Reveals the Adaptive Role of the Epigenome in Three Deep-Sea Polychaetes.</title>
        <authorList>
            <person name="Perez M."/>
            <person name="Aroh O."/>
            <person name="Sun Y."/>
            <person name="Lan Y."/>
            <person name="Juniper S.K."/>
            <person name="Young C.R."/>
            <person name="Angers B."/>
            <person name="Qian P.Y."/>
        </authorList>
    </citation>
    <scope>NUCLEOTIDE SEQUENCE</scope>
    <source>
        <strain evidence="12">P08H-3</strain>
    </source>
</reference>
<feature type="transmembrane region" description="Helical" evidence="10">
    <location>
        <begin position="821"/>
        <end position="840"/>
    </location>
</feature>
<keyword evidence="6 10" id="KW-0472">Membrane</keyword>
<evidence type="ECO:0000256" key="8">
    <source>
        <dbReference type="PIRSR" id="PIRSR603915-2"/>
    </source>
</evidence>
<evidence type="ECO:0000256" key="6">
    <source>
        <dbReference type="ARBA" id="ARBA00023136"/>
    </source>
</evidence>
<dbReference type="InterPro" id="IPR003915">
    <property type="entry name" value="PKD_2"/>
</dbReference>
<evidence type="ECO:0000256" key="3">
    <source>
        <dbReference type="ARBA" id="ARBA00022692"/>
    </source>
</evidence>
<evidence type="ECO:0000256" key="4">
    <source>
        <dbReference type="ARBA" id="ARBA00022729"/>
    </source>
</evidence>
<evidence type="ECO:0000256" key="9">
    <source>
        <dbReference type="PROSITE-ProRule" id="PRU00152"/>
    </source>
</evidence>
<dbReference type="Pfam" id="PF08016">
    <property type="entry name" value="PKD_channel"/>
    <property type="match status" value="1"/>
</dbReference>
<feature type="transmembrane region" description="Helical" evidence="10">
    <location>
        <begin position="772"/>
        <end position="791"/>
    </location>
</feature>
<protein>
    <recommendedName>
        <fullName evidence="11">PLAT domain-containing protein</fullName>
    </recommendedName>
</protein>
<dbReference type="SUPFAM" id="SSF49723">
    <property type="entry name" value="Lipase/lipooxygenase domain (PLAT/LH2 domain)"/>
    <property type="match status" value="1"/>
</dbReference>
<dbReference type="EMBL" id="JAODUP010000127">
    <property type="protein sequence ID" value="KAK2160809.1"/>
    <property type="molecule type" value="Genomic_DNA"/>
</dbReference>
<comment type="caution">
    <text evidence="9">Lacks conserved residue(s) required for the propagation of feature annotation.</text>
</comment>
<feature type="transmembrane region" description="Helical" evidence="10">
    <location>
        <begin position="293"/>
        <end position="316"/>
    </location>
</feature>
<dbReference type="GO" id="GO:0005509">
    <property type="term" value="F:calcium ion binding"/>
    <property type="evidence" value="ECO:0007669"/>
    <property type="project" value="InterPro"/>
</dbReference>
<keyword evidence="3 10" id="KW-0812">Transmembrane</keyword>
<dbReference type="InterPro" id="IPR051223">
    <property type="entry name" value="Polycystin"/>
</dbReference>
<keyword evidence="13" id="KW-1185">Reference proteome</keyword>
<feature type="transmembrane region" description="Helical" evidence="10">
    <location>
        <begin position="923"/>
        <end position="946"/>
    </location>
</feature>
<dbReference type="PRINTS" id="PR01433">
    <property type="entry name" value="POLYCYSTIN2"/>
</dbReference>
<dbReference type="InterPro" id="IPR036392">
    <property type="entry name" value="PLAT/LH2_dom_sf"/>
</dbReference>
<dbReference type="InterPro" id="IPR013122">
    <property type="entry name" value="PKD1_2_channel"/>
</dbReference>
<comment type="subcellular location">
    <subcellularLocation>
        <location evidence="1">Membrane</location>
        <topology evidence="1">Multi-pass membrane protein</topology>
    </subcellularLocation>
</comment>
<dbReference type="SMART" id="SM00308">
    <property type="entry name" value="LH2"/>
    <property type="match status" value="1"/>
</dbReference>
<evidence type="ECO:0000256" key="1">
    <source>
        <dbReference type="ARBA" id="ARBA00004141"/>
    </source>
</evidence>
<feature type="transmembrane region" description="Helical" evidence="10">
    <location>
        <begin position="733"/>
        <end position="752"/>
    </location>
</feature>
<feature type="transmembrane region" description="Helical" evidence="10">
    <location>
        <begin position="478"/>
        <end position="499"/>
    </location>
</feature>
<evidence type="ECO:0000256" key="5">
    <source>
        <dbReference type="ARBA" id="ARBA00022989"/>
    </source>
</evidence>
<dbReference type="InterPro" id="IPR046791">
    <property type="entry name" value="Polycystin_dom"/>
</dbReference>
<dbReference type="GO" id="GO:0005262">
    <property type="term" value="F:calcium channel activity"/>
    <property type="evidence" value="ECO:0007669"/>
    <property type="project" value="TreeGrafter"/>
</dbReference>
<evidence type="ECO:0000256" key="2">
    <source>
        <dbReference type="ARBA" id="ARBA00007200"/>
    </source>
</evidence>
<evidence type="ECO:0000259" key="11">
    <source>
        <dbReference type="PROSITE" id="PS50095"/>
    </source>
</evidence>
<feature type="transmembrane region" description="Helical" evidence="10">
    <location>
        <begin position="861"/>
        <end position="882"/>
    </location>
</feature>
<feature type="transmembrane region" description="Helical" evidence="10">
    <location>
        <begin position="43"/>
        <end position="63"/>
    </location>
</feature>
<sequence>MPSTIECACNHLTLFASNWIVPPNKINFDTVFDNIEEKLLDNIHVLVTITVILIIYAILVVVLRRFDNADKEKWRVIPLADNGPHDRFTYLVTVFTGTTSRAGTKSNVFFKLSGEYENTEVRKLEGNTKKNLSRGSVNNYLLATTRWLGPLIYLRVWHDNTGKGNDASWHLDRIVIKDLKTNKLYLFLCHQWLAVEKGDGRLHRVLPVAGKEDMTSFDYLFSSTVRDGFADDHVWFSLLSRPVRSNFTRVQRLSVCLALLFATMIANAMWYRADEAIEGVQMVHLGPFVFTPQQVFISMASSMVVLPVSLTIVMLFRKARPRHNIVCENDVDNGGRPIDARCTSSASRSDCIPMLDGMLTKDIDDKPTSKNAYTSILKLAVVKEEGAVGPKSDKRRLDGSEVQTLRPVIGLSVVIALVFKSRPSSEEQHLIMEENEQLAHHGGAWKNPEHRQKDICEDFDEAQLEHLRKKREKEIRMWALLREVIIHLIYVIAVFTLTYENRDPASYRTNEALKNKFVVGSLDEIKTLTDYWTWTREILVPKLYADTWYNDDILTWREKQYLQGLTYFRVGPPRLRQARVRLGDCRLPDEVDNIHSCYPFYELTTYLHDDHSISWTAKNGNETTSDDPWTYQSSIESKSFPYWGQISLYGGGGYIKVLGSDAKEARSSLDDLEQNGWIDRATRAVINEFTLFNPCTNLFSVVNLIIEIPPSGGLMITEDIHTMRLYYYSGNRALFRFLLEALVLGIVIYFLVLTTKDFLNSGRKYLNDAWNFLEVGNIVLAFTCCIVNIIHCVMTRSTLKDFKTNNHDFPSFQKLVYWDDLLNTLFGGLAFFVMMKLLKIMRCSKKVTEFVSTLSLSKKSIVGFMAMFTIIFFSFVHFFYLMCGRSLKNYSSLTDTAGTLISMMLKRFSYGELVDVDRVLGPVFFFLYVLVIGFIGTQILVAVLSLDYSTVKKGTLTSDQHELVDFFIDQFKKTFNMDGSGR</sequence>
<comment type="similarity">
    <text evidence="2">Belongs to the polycystin family.</text>
</comment>
<dbReference type="Proteomes" id="UP001208570">
    <property type="component" value="Unassembled WGS sequence"/>
</dbReference>
<evidence type="ECO:0000256" key="7">
    <source>
        <dbReference type="ARBA" id="ARBA00023180"/>
    </source>
</evidence>
<dbReference type="Gene3D" id="2.60.60.20">
    <property type="entry name" value="PLAT/LH2 domain"/>
    <property type="match status" value="1"/>
</dbReference>
<feature type="domain" description="PLAT" evidence="11">
    <location>
        <begin position="88"/>
        <end position="207"/>
    </location>
</feature>
<keyword evidence="4" id="KW-0732">Signal</keyword>
<keyword evidence="5 10" id="KW-1133">Transmembrane helix</keyword>
<dbReference type="AlphaFoldDB" id="A0AAD9NB74"/>
<dbReference type="PROSITE" id="PS50095">
    <property type="entry name" value="PLAT"/>
    <property type="match status" value="1"/>
</dbReference>
<dbReference type="PANTHER" id="PTHR10877">
    <property type="entry name" value="POLYCYSTIN FAMILY MEMBER"/>
    <property type="match status" value="1"/>
</dbReference>
<dbReference type="GO" id="GO:0016020">
    <property type="term" value="C:membrane"/>
    <property type="evidence" value="ECO:0007669"/>
    <property type="project" value="UniProtKB-SubCell"/>
</dbReference>
<dbReference type="PANTHER" id="PTHR10877:SF194">
    <property type="entry name" value="LOCATION OF VULVA DEFECTIVE 1"/>
    <property type="match status" value="1"/>
</dbReference>
<accession>A0AAD9NB74</accession>